<dbReference type="CDD" id="cd00090">
    <property type="entry name" value="HTH_ARSR"/>
    <property type="match status" value="1"/>
</dbReference>
<comment type="similarity">
    <text evidence="1">Belongs to the transcriptional regulator TrmB family.</text>
</comment>
<dbReference type="SUPFAM" id="SSF159071">
    <property type="entry name" value="TrmB C-terminal domain-like"/>
    <property type="match status" value="1"/>
</dbReference>
<dbReference type="RefSeq" id="WP_020936058.1">
    <property type="nucleotide sequence ID" value="NC_021921.1"/>
</dbReference>
<dbReference type="PANTHER" id="PTHR34293">
    <property type="entry name" value="HTH-TYPE TRANSCRIPTIONAL REGULATOR TRMBL2"/>
    <property type="match status" value="1"/>
</dbReference>
<gene>
    <name evidence="4" type="ORF">HTIA_0908</name>
</gene>
<evidence type="ECO:0000313" key="4">
    <source>
        <dbReference type="EMBL" id="CCQ33047.1"/>
    </source>
</evidence>
<dbReference type="InterPro" id="IPR021586">
    <property type="entry name" value="Tscrpt_reg_TrmB_C"/>
</dbReference>
<dbReference type="PATRIC" id="fig|1033806.12.peg.901"/>
<evidence type="ECO:0000259" key="2">
    <source>
        <dbReference type="Pfam" id="PF01978"/>
    </source>
</evidence>
<proteinExistence type="inferred from homology"/>
<dbReference type="Proteomes" id="UP000015381">
    <property type="component" value="Chromosome I"/>
</dbReference>
<evidence type="ECO:0000313" key="5">
    <source>
        <dbReference type="Proteomes" id="UP000015381"/>
    </source>
</evidence>
<dbReference type="InterPro" id="IPR002831">
    <property type="entry name" value="Tscrpt_reg_TrmB_N"/>
</dbReference>
<dbReference type="InterPro" id="IPR051797">
    <property type="entry name" value="TrmB-like"/>
</dbReference>
<dbReference type="HOGENOM" id="CLU_062979_2_0_2"/>
<dbReference type="InterPro" id="IPR036388">
    <property type="entry name" value="WH-like_DNA-bd_sf"/>
</dbReference>
<keyword evidence="5" id="KW-1185">Reference proteome</keyword>
<dbReference type="KEGG" id="hti:HTIA_0908"/>
<dbReference type="InterPro" id="IPR011991">
    <property type="entry name" value="ArsR-like_HTH"/>
</dbReference>
<dbReference type="InterPro" id="IPR036390">
    <property type="entry name" value="WH_DNA-bd_sf"/>
</dbReference>
<evidence type="ECO:0000259" key="3">
    <source>
        <dbReference type="Pfam" id="PF11495"/>
    </source>
</evidence>
<dbReference type="AlphaFoldDB" id="S6CTL4"/>
<dbReference type="OrthoDB" id="96194at2157"/>
<dbReference type="Pfam" id="PF01978">
    <property type="entry name" value="TrmB"/>
    <property type="match status" value="1"/>
</dbReference>
<reference evidence="4 5" key="1">
    <citation type="journal article" date="2014" name="Environ. Microbiol.">
        <title>Halorhabdus tiamatea: proteogenomics and glycosidase activity measurements identify the first cultivated euryarchaeon from a deep-sea anoxic brine lake as potential polysaccharide degrader.</title>
        <authorList>
            <person name="Werner J."/>
            <person name="Ferrer M."/>
            <person name="Michel G."/>
            <person name="Mann A.J."/>
            <person name="Huang S."/>
            <person name="Juarez S."/>
            <person name="Ciordia S."/>
            <person name="Albar J.P."/>
            <person name="Alcaide M."/>
            <person name="La Cono V."/>
            <person name="Yakimov M.M."/>
            <person name="Antunes A."/>
            <person name="Taborda M."/>
            <person name="Da Costa M.S."/>
            <person name="Amann R.I."/>
            <person name="Gloeckner F.O."/>
            <person name="Golyshina O.V."/>
            <person name="Golyshin P.N."/>
            <person name="Teeling H."/>
        </authorList>
    </citation>
    <scope>NUCLEOTIDE SEQUENCE [LARGE SCALE GENOMIC DNA]</scope>
    <source>
        <strain evidence="5">SARL4B</strain>
    </source>
</reference>
<organism evidence="4 5">
    <name type="scientific">Halorhabdus tiamatea SARL4B</name>
    <dbReference type="NCBI Taxonomy" id="1033806"/>
    <lineage>
        <taxon>Archaea</taxon>
        <taxon>Methanobacteriati</taxon>
        <taxon>Methanobacteriota</taxon>
        <taxon>Stenosarchaea group</taxon>
        <taxon>Halobacteria</taxon>
        <taxon>Halobacteriales</taxon>
        <taxon>Haloarculaceae</taxon>
        <taxon>Halorhabdus</taxon>
    </lineage>
</organism>
<dbReference type="PANTHER" id="PTHR34293:SF1">
    <property type="entry name" value="HTH-TYPE TRANSCRIPTIONAL REGULATOR TRMBL2"/>
    <property type="match status" value="1"/>
</dbReference>
<accession>S6CTL4</accession>
<dbReference type="Gene3D" id="1.10.10.10">
    <property type="entry name" value="Winged helix-like DNA-binding domain superfamily/Winged helix DNA-binding domain"/>
    <property type="match status" value="1"/>
</dbReference>
<dbReference type="CDD" id="cd09124">
    <property type="entry name" value="PLDc_like_TrmB_middle"/>
    <property type="match status" value="1"/>
</dbReference>
<sequence length="354" mass="39566">MNESELTSILEEAGFSPYQADAYVALLELGSATATDLAEESDVPDPRIYDVLRDLEKAGYVETYEQDSLRARVHDFEALQESLDDRATRFSRAVDEIERRWEKPRMEESVVNVVTRFETVLESAAEAIENAENQIQLTVNPDTFEVLRPALRAATDNGVAVNLAITTDGESESVPDPETVADVCTEARHRELSSPFVAIVDRKKAYFAPHEGSTNEYGLIVDDQTHAYVFYWFFLTTQWDNWEPVVAAEDDTQEYLEIRYCIRDIAPLIDDGKTVRLRVDGADTETGDRRVIEGTVKDVIVGPDHVNLETTPISSYGNRVAIVLETDDGTVDVGGWGALVEDVEAHRIVVESVE</sequence>
<dbReference type="SUPFAM" id="SSF46785">
    <property type="entry name" value="Winged helix' DNA-binding domain"/>
    <property type="match status" value="1"/>
</dbReference>
<protein>
    <submittedName>
        <fullName evidence="4">Archaeal sugar-specific transcriptional regulator, TrmB family</fullName>
    </submittedName>
</protein>
<name>S6CTL4_9EURY</name>
<dbReference type="Pfam" id="PF11495">
    <property type="entry name" value="Regulator_TrmB"/>
    <property type="match status" value="1"/>
</dbReference>
<dbReference type="EMBL" id="HF571520">
    <property type="protein sequence ID" value="CCQ33047.1"/>
    <property type="molecule type" value="Genomic_DNA"/>
</dbReference>
<feature type="domain" description="Transcription regulator TrmB C-terminal" evidence="3">
    <location>
        <begin position="111"/>
        <end position="352"/>
    </location>
</feature>
<feature type="domain" description="Transcription regulator TrmB N-terminal" evidence="2">
    <location>
        <begin position="10"/>
        <end position="67"/>
    </location>
</feature>
<evidence type="ECO:0000256" key="1">
    <source>
        <dbReference type="ARBA" id="ARBA00007287"/>
    </source>
</evidence>
<dbReference type="GeneID" id="23797760"/>